<accession>A0AAV7EK64</accession>
<reference evidence="2 3" key="1">
    <citation type="submission" date="2021-07" db="EMBL/GenBank/DDBJ databases">
        <title>The Aristolochia fimbriata genome: insights into angiosperm evolution, floral development and chemical biosynthesis.</title>
        <authorList>
            <person name="Jiao Y."/>
        </authorList>
    </citation>
    <scope>NUCLEOTIDE SEQUENCE [LARGE SCALE GENOMIC DNA]</scope>
    <source>
        <strain evidence="2">IBCAS-2021</strain>
        <tissue evidence="2">Leaf</tissue>
    </source>
</reference>
<evidence type="ECO:0000313" key="3">
    <source>
        <dbReference type="Proteomes" id="UP000825729"/>
    </source>
</evidence>
<comment type="caution">
    <text evidence="2">The sequence shown here is derived from an EMBL/GenBank/DDBJ whole genome shotgun (WGS) entry which is preliminary data.</text>
</comment>
<dbReference type="AlphaFoldDB" id="A0AAV7EK64"/>
<protein>
    <recommendedName>
        <fullName evidence="1">F-box domain-containing protein</fullName>
    </recommendedName>
</protein>
<dbReference type="Proteomes" id="UP000825729">
    <property type="component" value="Unassembled WGS sequence"/>
</dbReference>
<sequence length="171" mass="19145">MENSKWKRKRRGAGMNLLCDDLQEEILFRLSCQALYRAKCVSKGCNDLISSAISHGRGQPSRTPAVFVYAGRDEKLRNKWGSGLRNPPVNIAPPATDPSTPWFYLNGVVCKLPRSRYNSDKALCHHISSINLPKEDHMWISGRCAMKSMDGCLAVTAYVRNVKGTELCENT</sequence>
<organism evidence="2 3">
    <name type="scientific">Aristolochia fimbriata</name>
    <name type="common">White veined hardy Dutchman's pipe vine</name>
    <dbReference type="NCBI Taxonomy" id="158543"/>
    <lineage>
        <taxon>Eukaryota</taxon>
        <taxon>Viridiplantae</taxon>
        <taxon>Streptophyta</taxon>
        <taxon>Embryophyta</taxon>
        <taxon>Tracheophyta</taxon>
        <taxon>Spermatophyta</taxon>
        <taxon>Magnoliopsida</taxon>
        <taxon>Magnoliidae</taxon>
        <taxon>Piperales</taxon>
        <taxon>Aristolochiaceae</taxon>
        <taxon>Aristolochia</taxon>
    </lineage>
</organism>
<dbReference type="Pfam" id="PF00646">
    <property type="entry name" value="F-box"/>
    <property type="match status" value="1"/>
</dbReference>
<dbReference type="InterPro" id="IPR001810">
    <property type="entry name" value="F-box_dom"/>
</dbReference>
<feature type="domain" description="F-box" evidence="1">
    <location>
        <begin position="17"/>
        <end position="51"/>
    </location>
</feature>
<proteinExistence type="predicted"/>
<dbReference type="SUPFAM" id="SSF81383">
    <property type="entry name" value="F-box domain"/>
    <property type="match status" value="1"/>
</dbReference>
<evidence type="ECO:0000259" key="1">
    <source>
        <dbReference type="Pfam" id="PF00646"/>
    </source>
</evidence>
<keyword evidence="3" id="KW-1185">Reference proteome</keyword>
<dbReference type="InterPro" id="IPR036047">
    <property type="entry name" value="F-box-like_dom_sf"/>
</dbReference>
<dbReference type="EMBL" id="JAINDJ010000005">
    <property type="protein sequence ID" value="KAG9448081.1"/>
    <property type="molecule type" value="Genomic_DNA"/>
</dbReference>
<name>A0AAV7EK64_ARIFI</name>
<evidence type="ECO:0000313" key="2">
    <source>
        <dbReference type="EMBL" id="KAG9448081.1"/>
    </source>
</evidence>
<gene>
    <name evidence="2" type="ORF">H6P81_014209</name>
</gene>